<organism evidence="2 3">
    <name type="scientific">Cyclotella atomus</name>
    <dbReference type="NCBI Taxonomy" id="382360"/>
    <lineage>
        <taxon>Eukaryota</taxon>
        <taxon>Sar</taxon>
        <taxon>Stramenopiles</taxon>
        <taxon>Ochrophyta</taxon>
        <taxon>Bacillariophyta</taxon>
        <taxon>Coscinodiscophyceae</taxon>
        <taxon>Thalassiosirophycidae</taxon>
        <taxon>Stephanodiscales</taxon>
        <taxon>Stephanodiscaceae</taxon>
        <taxon>Cyclotella</taxon>
    </lineage>
</organism>
<feature type="compositionally biased region" description="Basic and acidic residues" evidence="1">
    <location>
        <begin position="718"/>
        <end position="728"/>
    </location>
</feature>
<feature type="region of interest" description="Disordered" evidence="1">
    <location>
        <begin position="253"/>
        <end position="303"/>
    </location>
</feature>
<protein>
    <submittedName>
        <fullName evidence="2">Uncharacterized protein</fullName>
    </submittedName>
</protein>
<comment type="caution">
    <text evidence="2">The sequence shown here is derived from an EMBL/GenBank/DDBJ whole genome shotgun (WGS) entry which is preliminary data.</text>
</comment>
<sequence length="1450" mass="160607">MNSDDNSSSSAPATRARINEYLISINADPNATLRPTQAQLRWWHFHRAECVRDTRAKVDRLMLYPERVADVKGAYPSDGESSVDDCHVNEPQHVNNDNAVQEQMNKSAYLGMRRDGQGRWVRRRFSQKRFPHLAKSVPSSPSRRSPFAANFSVANEQSANSCNKRFKHKVEISKGRKALLRVSARAYEERKRRISTLDSAHMQQRLAPQHVMPKVSAHRGAPVTARRSPVPYEFSGELPSLSESYSYNEELAQITSPTSISEQSTHGKSIDEAPTPTKSRKHKRKKKHKVVFENTPESLPTTSLERKISTLQLEDEISGLFTTRTGESSSRISTLRSRRRTPGSSTTSFVSTEEEERIRRFEEAYRAIMMATYTCQDNDEATIVSSEWINSGGKRWSRDPNVSSATSVDGRVYDDLQRGPTLSRRQVLNSPDVVVGNLRCREPLFDRGATWMVHVPRVKPSKVETVEEKDETYSPSRGRGRQCEMNNRNVLLSPCQKKLSDIEQSVHRSVSRPKLDLVQNRKAVAQNHHESHSKMVRQMQQSKSSPSIGVNAISTSSRPPICRLNNMMSTPTNSTPTQSLASKTRESNDNADATPPSTVRTSTLRRLFSGIADTPVQSKGSSSSDSSVVKQARSKVSGMREMFEQSQSNDAKPKRSPRLDPIASIFGNKSRFSTDYSCENSSDQVNSAEISAAPLVDRFDKGRSSPSFLARVREAFEGDDSKQHEDSIHLPSLSASKSQSPDPLDCVDENIPSSMSVTLQNLDVTTLVRQSLSQKESRSVIDTDGTATDITGGYDEEHYMDKMGSLLMSPALLTKRYLQALEAIELRNWEQVSYLINADPWLMEMKDLRNDQYLVHVLALFGAGQHDGEDDASQPAPRELIEAMLEHDPSVTHKLDNEGNLPLHMAAASGNIAMIHELGLRFPSAASVQNHDGLLPLHLAIMSCALFPTGEQAVSLILALFHGGVCVKDNVGNMPLHTAARTLKGDVGVDIIYQLMAVCNKLAHDNPAHVRESIGGNVKKPKQLFDDTGTMITTTTDPFTDASGLEDSFPISLFCLAKNNSGDTPLTRAIKSLAGWQVIEALLSMTGGHMAVLEKNSGAQTALHLALEIDFNDASAVLAILKAAPSAAPIPDGSGVLPIELACMNCLQREIILALAIIDLPIDLGARQEAILRYGFGASWWFLVCESSDHYVDIVAEILSMCSHPQKTALCLTRAIHYDSNKTVISCATPQCKLALVGSLRFLGRFEFTGGENRNNFAPERTQQFNATDFGTHEHPFDGGRKVSLRCYMNDVEYIKETRHLNGISLPWNLFEDLEFFSIDQNEPNAPHDIRVKHCASVSMPSISLARVVAGMPKDHKYRRDANALSRYFGKVKHVLYQTAKGLSHLHEIGIVHGSVDSHHIGKFNDGWKLTGLLDSFKHGSRLPSREVGLHCPPEAFLSEAPTALPSLDV</sequence>
<evidence type="ECO:0000313" key="3">
    <source>
        <dbReference type="Proteomes" id="UP001530400"/>
    </source>
</evidence>
<feature type="region of interest" description="Disordered" evidence="1">
    <location>
        <begin position="324"/>
        <end position="352"/>
    </location>
</feature>
<feature type="compositionally biased region" description="Polar residues" evidence="1">
    <location>
        <begin position="595"/>
        <end position="604"/>
    </location>
</feature>
<proteinExistence type="predicted"/>
<feature type="compositionally biased region" description="Polar residues" evidence="1">
    <location>
        <begin position="253"/>
        <end position="267"/>
    </location>
</feature>
<dbReference type="PANTHER" id="PTHR24121:SF23">
    <property type="entry name" value="NO MECHANORECEPTOR POTENTIAL C, ISOFORM H"/>
    <property type="match status" value="1"/>
</dbReference>
<accession>A0ABD3P0X1</accession>
<keyword evidence="3" id="KW-1185">Reference proteome</keyword>
<reference evidence="2 3" key="1">
    <citation type="submission" date="2024-10" db="EMBL/GenBank/DDBJ databases">
        <title>Updated reference genomes for cyclostephanoid diatoms.</title>
        <authorList>
            <person name="Roberts W.R."/>
            <person name="Alverson A.J."/>
        </authorList>
    </citation>
    <scope>NUCLEOTIDE SEQUENCE [LARGE SCALE GENOMIC DNA]</scope>
    <source>
        <strain evidence="2 3">AJA010-31</strain>
    </source>
</reference>
<gene>
    <name evidence="2" type="ORF">ACHAWO_009205</name>
</gene>
<dbReference type="InterPro" id="IPR036770">
    <property type="entry name" value="Ankyrin_rpt-contain_sf"/>
</dbReference>
<evidence type="ECO:0000256" key="1">
    <source>
        <dbReference type="SAM" id="MobiDB-lite"/>
    </source>
</evidence>
<dbReference type="Gene3D" id="1.25.40.20">
    <property type="entry name" value="Ankyrin repeat-containing domain"/>
    <property type="match status" value="2"/>
</dbReference>
<feature type="compositionally biased region" description="Low complexity" evidence="1">
    <location>
        <begin position="618"/>
        <end position="627"/>
    </location>
</feature>
<feature type="compositionally biased region" description="Polar residues" evidence="1">
    <location>
        <begin position="538"/>
        <end position="558"/>
    </location>
</feature>
<name>A0ABD3P0X1_9STRA</name>
<feature type="region of interest" description="Disordered" evidence="1">
    <location>
        <begin position="523"/>
        <end position="661"/>
    </location>
</feature>
<dbReference type="EMBL" id="JALLPJ020000829">
    <property type="protein sequence ID" value="KAL3781839.1"/>
    <property type="molecule type" value="Genomic_DNA"/>
</dbReference>
<feature type="region of interest" description="Disordered" evidence="1">
    <location>
        <begin position="718"/>
        <end position="744"/>
    </location>
</feature>
<feature type="compositionally biased region" description="Polar residues" evidence="1">
    <location>
        <begin position="566"/>
        <end position="582"/>
    </location>
</feature>
<dbReference type="Proteomes" id="UP001530400">
    <property type="component" value="Unassembled WGS sequence"/>
</dbReference>
<dbReference type="PANTHER" id="PTHR24121">
    <property type="entry name" value="NO MECHANORECEPTOR POTENTIAL C, ISOFORM D-RELATED"/>
    <property type="match status" value="1"/>
</dbReference>
<feature type="compositionally biased region" description="Low complexity" evidence="1">
    <location>
        <begin position="342"/>
        <end position="351"/>
    </location>
</feature>
<dbReference type="SUPFAM" id="SSF48403">
    <property type="entry name" value="Ankyrin repeat"/>
    <property type="match status" value="1"/>
</dbReference>
<evidence type="ECO:0000313" key="2">
    <source>
        <dbReference type="EMBL" id="KAL3781839.1"/>
    </source>
</evidence>
<feature type="compositionally biased region" description="Basic residues" evidence="1">
    <location>
        <begin position="278"/>
        <end position="289"/>
    </location>
</feature>